<evidence type="ECO:0000256" key="10">
    <source>
        <dbReference type="RuleBase" id="RU364125"/>
    </source>
</evidence>
<sequence>MTTPEDTGSAPKKPSAIITIAVVLALSAVAAGGGWFVGGMLAPQVEAAVQPAEAEAHGGEAEGEAHAVPKVVALDAITTNLAYPSENWIRLEVSLVFAEMADEAMAQTIHQDIIAYLRTVSLQQIEGARGFQHLKEDLTERAALRSQGKVASLMFRTFVIE</sequence>
<dbReference type="GO" id="GO:0005886">
    <property type="term" value="C:plasma membrane"/>
    <property type="evidence" value="ECO:0007669"/>
    <property type="project" value="UniProtKB-SubCell"/>
</dbReference>
<feature type="transmembrane region" description="Helical" evidence="10">
    <location>
        <begin position="16"/>
        <end position="37"/>
    </location>
</feature>
<dbReference type="GO" id="GO:0009425">
    <property type="term" value="C:bacterial-type flagellum basal body"/>
    <property type="evidence" value="ECO:0007669"/>
    <property type="project" value="InterPro"/>
</dbReference>
<keyword evidence="7 10" id="KW-0283">Flagellar rotation</keyword>
<keyword evidence="6 10" id="KW-0812">Transmembrane</keyword>
<evidence type="ECO:0000256" key="7">
    <source>
        <dbReference type="ARBA" id="ARBA00022779"/>
    </source>
</evidence>
<keyword evidence="5 10" id="KW-0145">Chemotaxis</keyword>
<keyword evidence="11" id="KW-0969">Cilium</keyword>
<keyword evidence="4" id="KW-1003">Cell membrane</keyword>
<evidence type="ECO:0000313" key="11">
    <source>
        <dbReference type="EMBL" id="AZN70859.1"/>
    </source>
</evidence>
<dbReference type="EMBL" id="CP032509">
    <property type="protein sequence ID" value="AZN70859.1"/>
    <property type="molecule type" value="Genomic_DNA"/>
</dbReference>
<keyword evidence="10" id="KW-0997">Cell inner membrane</keyword>
<evidence type="ECO:0000256" key="3">
    <source>
        <dbReference type="ARBA" id="ARBA00008281"/>
    </source>
</evidence>
<protein>
    <recommendedName>
        <fullName evidence="10">Flagellar protein FliL</fullName>
    </recommendedName>
</protein>
<keyword evidence="8 10" id="KW-1133">Transmembrane helix</keyword>
<comment type="subcellular location">
    <subcellularLocation>
        <location evidence="10">Cell inner membrane</location>
    </subcellularLocation>
    <subcellularLocation>
        <location evidence="2">Cell membrane</location>
        <topology evidence="2">Single-pass membrane protein</topology>
    </subcellularLocation>
</comment>
<keyword evidence="11" id="KW-0282">Flagellum</keyword>
<keyword evidence="11" id="KW-0966">Cell projection</keyword>
<dbReference type="RefSeq" id="WP_126008541.1">
    <property type="nucleotide sequence ID" value="NZ_CP032509.1"/>
</dbReference>
<comment type="function">
    <text evidence="1 10">Controls the rotational direction of flagella during chemotaxis.</text>
</comment>
<reference evidence="11 12" key="1">
    <citation type="submission" date="2018-09" db="EMBL/GenBank/DDBJ databases">
        <title>Marinorhizobium profundi gen. nov., sp. nov., isolated from a deep-sea sediment sample from the New Britain Trench and proposal of Marinorhizobiaceae fam. nov. in the order Rhizobiales of the class Alphaproteobacteria.</title>
        <authorList>
            <person name="Cao J."/>
        </authorList>
    </citation>
    <scope>NUCLEOTIDE SEQUENCE [LARGE SCALE GENOMIC DNA]</scope>
    <source>
        <strain evidence="11 12">WS11</strain>
    </source>
</reference>
<dbReference type="KEGG" id="abaw:D5400_05845"/>
<evidence type="ECO:0000256" key="1">
    <source>
        <dbReference type="ARBA" id="ARBA00002254"/>
    </source>
</evidence>
<gene>
    <name evidence="11" type="ORF">D5400_05845</name>
</gene>
<comment type="similarity">
    <text evidence="3 10">Belongs to the FliL family.</text>
</comment>
<name>A0A3Q8XPD0_9HYPH</name>
<dbReference type="Proteomes" id="UP000268192">
    <property type="component" value="Chromosome"/>
</dbReference>
<evidence type="ECO:0000256" key="8">
    <source>
        <dbReference type="ARBA" id="ARBA00022989"/>
    </source>
</evidence>
<dbReference type="OrthoDB" id="7908910at2"/>
<evidence type="ECO:0000256" key="2">
    <source>
        <dbReference type="ARBA" id="ARBA00004162"/>
    </source>
</evidence>
<proteinExistence type="inferred from homology"/>
<evidence type="ECO:0000256" key="5">
    <source>
        <dbReference type="ARBA" id="ARBA00022500"/>
    </source>
</evidence>
<evidence type="ECO:0000256" key="9">
    <source>
        <dbReference type="ARBA" id="ARBA00023136"/>
    </source>
</evidence>
<dbReference type="GO" id="GO:0006935">
    <property type="term" value="P:chemotaxis"/>
    <property type="evidence" value="ECO:0007669"/>
    <property type="project" value="UniProtKB-KW"/>
</dbReference>
<evidence type="ECO:0000256" key="6">
    <source>
        <dbReference type="ARBA" id="ARBA00022692"/>
    </source>
</evidence>
<dbReference type="AlphaFoldDB" id="A0A3Q8XPD0"/>
<keyword evidence="12" id="KW-1185">Reference proteome</keyword>
<evidence type="ECO:0000256" key="4">
    <source>
        <dbReference type="ARBA" id="ARBA00022475"/>
    </source>
</evidence>
<dbReference type="Pfam" id="PF03748">
    <property type="entry name" value="FliL"/>
    <property type="match status" value="1"/>
</dbReference>
<dbReference type="GO" id="GO:0071973">
    <property type="term" value="P:bacterial-type flagellum-dependent cell motility"/>
    <property type="evidence" value="ECO:0007669"/>
    <property type="project" value="InterPro"/>
</dbReference>
<keyword evidence="9 10" id="KW-0472">Membrane</keyword>
<evidence type="ECO:0000313" key="12">
    <source>
        <dbReference type="Proteomes" id="UP000268192"/>
    </source>
</evidence>
<dbReference type="InterPro" id="IPR005503">
    <property type="entry name" value="FliL"/>
</dbReference>
<accession>A0A3Q8XPD0</accession>
<organism evidence="11 12">
    <name type="scientific">Georhizobium profundi</name>
    <dbReference type="NCBI Taxonomy" id="2341112"/>
    <lineage>
        <taxon>Bacteria</taxon>
        <taxon>Pseudomonadati</taxon>
        <taxon>Pseudomonadota</taxon>
        <taxon>Alphaproteobacteria</taxon>
        <taxon>Hyphomicrobiales</taxon>
        <taxon>Rhizobiaceae</taxon>
        <taxon>Georhizobium</taxon>
    </lineage>
</organism>